<proteinExistence type="inferred from homology"/>
<sequence length="218" mass="25880">MLENLAKRSRMETKEMECYLQIDETEAIIQLNHGSESSFTSIYHSHHQKIYANILKIVHSPEHAQEILQDVFLSLWQNRYKIDRNRPLENWLFVVSFNKSMDFLKRKLREHIDFVEDYDKLYVNIEDVQEQDDIITEQLRILEEAIDQLSPRKKEVFRLCRYEGYSKERVAEMLDLSVNSVSEYLKQANKSIKQYVAGSNPYAYENGVLLLLSACIYM</sequence>
<dbReference type="InterPro" id="IPR036388">
    <property type="entry name" value="WH-like_DNA-bd_sf"/>
</dbReference>
<dbReference type="InterPro" id="IPR039425">
    <property type="entry name" value="RNA_pol_sigma-70-like"/>
</dbReference>
<reference evidence="7 8" key="1">
    <citation type="submission" date="2018-02" db="EMBL/GenBank/DDBJ databases">
        <title>The draft genome of Sphingobacterium sp. 5JN-11.</title>
        <authorList>
            <person name="Liu L."/>
            <person name="Li L."/>
            <person name="Liang L."/>
            <person name="Zhang X."/>
            <person name="Wang T."/>
        </authorList>
    </citation>
    <scope>NUCLEOTIDE SEQUENCE [LARGE SCALE GENOMIC DNA]</scope>
    <source>
        <strain evidence="7 8">5JN-11</strain>
    </source>
</reference>
<dbReference type="GO" id="GO:0016987">
    <property type="term" value="F:sigma factor activity"/>
    <property type="evidence" value="ECO:0007669"/>
    <property type="project" value="UniProtKB-KW"/>
</dbReference>
<keyword evidence="8" id="KW-1185">Reference proteome</keyword>
<dbReference type="Pfam" id="PF08281">
    <property type="entry name" value="Sigma70_r4_2"/>
    <property type="match status" value="1"/>
</dbReference>
<dbReference type="Gene3D" id="1.10.10.10">
    <property type="entry name" value="Winged helix-like DNA-binding domain superfamily/Winged helix DNA-binding domain"/>
    <property type="match status" value="1"/>
</dbReference>
<keyword evidence="2" id="KW-0805">Transcription regulation</keyword>
<dbReference type="InterPro" id="IPR007627">
    <property type="entry name" value="RNA_pol_sigma70_r2"/>
</dbReference>
<dbReference type="Gene3D" id="1.10.1740.10">
    <property type="match status" value="1"/>
</dbReference>
<keyword evidence="4" id="KW-0804">Transcription</keyword>
<dbReference type="GO" id="GO:0006352">
    <property type="term" value="P:DNA-templated transcription initiation"/>
    <property type="evidence" value="ECO:0007669"/>
    <property type="project" value="InterPro"/>
</dbReference>
<gene>
    <name evidence="7" type="ORF">C5745_16280</name>
</gene>
<dbReference type="SUPFAM" id="SSF88946">
    <property type="entry name" value="Sigma2 domain of RNA polymerase sigma factors"/>
    <property type="match status" value="1"/>
</dbReference>
<dbReference type="EMBL" id="PVBQ01000015">
    <property type="protein sequence ID" value="PRD46337.1"/>
    <property type="molecule type" value="Genomic_DNA"/>
</dbReference>
<name>A0A2S9J0N3_9SPHI</name>
<evidence type="ECO:0008006" key="9">
    <source>
        <dbReference type="Google" id="ProtNLM"/>
    </source>
</evidence>
<dbReference type="PANTHER" id="PTHR43133">
    <property type="entry name" value="RNA POLYMERASE ECF-TYPE SIGMA FACTO"/>
    <property type="match status" value="1"/>
</dbReference>
<dbReference type="AlphaFoldDB" id="A0A2S9J0N3"/>
<evidence type="ECO:0000313" key="7">
    <source>
        <dbReference type="EMBL" id="PRD46337.1"/>
    </source>
</evidence>
<evidence type="ECO:0000313" key="8">
    <source>
        <dbReference type="Proteomes" id="UP000239711"/>
    </source>
</evidence>
<comment type="similarity">
    <text evidence="1">Belongs to the sigma-70 factor family. ECF subfamily.</text>
</comment>
<evidence type="ECO:0000259" key="6">
    <source>
        <dbReference type="Pfam" id="PF08281"/>
    </source>
</evidence>
<dbReference type="SUPFAM" id="SSF88659">
    <property type="entry name" value="Sigma3 and sigma4 domains of RNA polymerase sigma factors"/>
    <property type="match status" value="1"/>
</dbReference>
<dbReference type="Pfam" id="PF04542">
    <property type="entry name" value="Sigma70_r2"/>
    <property type="match status" value="1"/>
</dbReference>
<keyword evidence="3" id="KW-0731">Sigma factor</keyword>
<evidence type="ECO:0000256" key="1">
    <source>
        <dbReference type="ARBA" id="ARBA00010641"/>
    </source>
</evidence>
<evidence type="ECO:0000259" key="5">
    <source>
        <dbReference type="Pfam" id="PF04542"/>
    </source>
</evidence>
<accession>A0A2S9J0N3</accession>
<dbReference type="NCBIfam" id="TIGR02937">
    <property type="entry name" value="sigma70-ECF"/>
    <property type="match status" value="1"/>
</dbReference>
<dbReference type="InterPro" id="IPR013249">
    <property type="entry name" value="RNA_pol_sigma70_r4_t2"/>
</dbReference>
<comment type="caution">
    <text evidence="7">The sequence shown here is derived from an EMBL/GenBank/DDBJ whole genome shotgun (WGS) entry which is preliminary data.</text>
</comment>
<dbReference type="OrthoDB" id="655312at2"/>
<dbReference type="InterPro" id="IPR013324">
    <property type="entry name" value="RNA_pol_sigma_r3/r4-like"/>
</dbReference>
<dbReference type="InterPro" id="IPR014284">
    <property type="entry name" value="RNA_pol_sigma-70_dom"/>
</dbReference>
<dbReference type="CDD" id="cd06171">
    <property type="entry name" value="Sigma70_r4"/>
    <property type="match status" value="1"/>
</dbReference>
<dbReference type="PANTHER" id="PTHR43133:SF46">
    <property type="entry name" value="RNA POLYMERASE SIGMA-70 FACTOR ECF SUBFAMILY"/>
    <property type="match status" value="1"/>
</dbReference>
<evidence type="ECO:0000256" key="4">
    <source>
        <dbReference type="ARBA" id="ARBA00023163"/>
    </source>
</evidence>
<protein>
    <recommendedName>
        <fullName evidence="9">RNA polymerase subunit sigma-70</fullName>
    </recommendedName>
</protein>
<feature type="domain" description="RNA polymerase sigma factor 70 region 4 type 2" evidence="6">
    <location>
        <begin position="140"/>
        <end position="188"/>
    </location>
</feature>
<dbReference type="Proteomes" id="UP000239711">
    <property type="component" value="Unassembled WGS sequence"/>
</dbReference>
<feature type="domain" description="RNA polymerase sigma-70 region 2" evidence="5">
    <location>
        <begin position="42"/>
        <end position="108"/>
    </location>
</feature>
<dbReference type="GO" id="GO:0003677">
    <property type="term" value="F:DNA binding"/>
    <property type="evidence" value="ECO:0007669"/>
    <property type="project" value="InterPro"/>
</dbReference>
<dbReference type="InterPro" id="IPR013325">
    <property type="entry name" value="RNA_pol_sigma_r2"/>
</dbReference>
<evidence type="ECO:0000256" key="3">
    <source>
        <dbReference type="ARBA" id="ARBA00023082"/>
    </source>
</evidence>
<organism evidence="7 8">
    <name type="scientific">Sphingobacterium haloxyli</name>
    <dbReference type="NCBI Taxonomy" id="2100533"/>
    <lineage>
        <taxon>Bacteria</taxon>
        <taxon>Pseudomonadati</taxon>
        <taxon>Bacteroidota</taxon>
        <taxon>Sphingobacteriia</taxon>
        <taxon>Sphingobacteriales</taxon>
        <taxon>Sphingobacteriaceae</taxon>
        <taxon>Sphingobacterium</taxon>
    </lineage>
</organism>
<evidence type="ECO:0000256" key="2">
    <source>
        <dbReference type="ARBA" id="ARBA00023015"/>
    </source>
</evidence>